<dbReference type="EMBL" id="JAKUCV010000938">
    <property type="protein sequence ID" value="KAJ4848287.1"/>
    <property type="molecule type" value="Genomic_DNA"/>
</dbReference>
<protein>
    <recommendedName>
        <fullName evidence="1">DUF4283 domain-containing protein</fullName>
    </recommendedName>
</protein>
<sequence length="294" mass="31796">MDSALSMPHSNPVVLPGPELVSVQSPSWASTVKAVGQFLGSAPKFGFIHSIANKLWGRDGSISVAAYKAGMFLFQFPTDASLSRALNGGPWHVNGIPLILRVWDSNIQKLDTTSSVLPVWVQFNDVPLELSTREGLSYIASAMGKPLHMDHDYFKVLKTDHINVCIAVDFAKPLLPKLLVNLDGEICAISISYSWKSHHCASCGQWGHSQIAFPTKQHRAQWLPKAPSVSVPATESTIPVAANNVVPVSTTSGSSKSDSGLPPKPAAFQLSLWPLLLISLFLKFQNKLVLPLLG</sequence>
<evidence type="ECO:0000313" key="2">
    <source>
        <dbReference type="EMBL" id="KAJ4848287.1"/>
    </source>
</evidence>
<feature type="domain" description="DUF4283" evidence="1">
    <location>
        <begin position="35"/>
        <end position="107"/>
    </location>
</feature>
<proteinExistence type="predicted"/>
<evidence type="ECO:0000313" key="3">
    <source>
        <dbReference type="Proteomes" id="UP001141552"/>
    </source>
</evidence>
<reference evidence="2" key="1">
    <citation type="submission" date="2022-02" db="EMBL/GenBank/DDBJ databases">
        <authorList>
            <person name="Henning P.M."/>
            <person name="McCubbin A.G."/>
            <person name="Shore J.S."/>
        </authorList>
    </citation>
    <scope>NUCLEOTIDE SEQUENCE</scope>
    <source>
        <strain evidence="2">F60SS</strain>
        <tissue evidence="2">Leaves</tissue>
    </source>
</reference>
<organism evidence="2 3">
    <name type="scientific">Turnera subulata</name>
    <dbReference type="NCBI Taxonomy" id="218843"/>
    <lineage>
        <taxon>Eukaryota</taxon>
        <taxon>Viridiplantae</taxon>
        <taxon>Streptophyta</taxon>
        <taxon>Embryophyta</taxon>
        <taxon>Tracheophyta</taxon>
        <taxon>Spermatophyta</taxon>
        <taxon>Magnoliopsida</taxon>
        <taxon>eudicotyledons</taxon>
        <taxon>Gunneridae</taxon>
        <taxon>Pentapetalae</taxon>
        <taxon>rosids</taxon>
        <taxon>fabids</taxon>
        <taxon>Malpighiales</taxon>
        <taxon>Passifloraceae</taxon>
        <taxon>Turnera</taxon>
    </lineage>
</organism>
<name>A0A9Q0GGA7_9ROSI</name>
<dbReference type="InterPro" id="IPR040256">
    <property type="entry name" value="At4g02000-like"/>
</dbReference>
<evidence type="ECO:0000259" key="1">
    <source>
        <dbReference type="Pfam" id="PF14111"/>
    </source>
</evidence>
<dbReference type="PANTHER" id="PTHR31286:SF180">
    <property type="entry name" value="OS10G0362600 PROTEIN"/>
    <property type="match status" value="1"/>
</dbReference>
<keyword evidence="3" id="KW-1185">Reference proteome</keyword>
<dbReference type="Pfam" id="PF14111">
    <property type="entry name" value="DUF4283"/>
    <property type="match status" value="1"/>
</dbReference>
<dbReference type="PANTHER" id="PTHR31286">
    <property type="entry name" value="GLYCINE-RICH CELL WALL STRUCTURAL PROTEIN 1.8-LIKE"/>
    <property type="match status" value="1"/>
</dbReference>
<accession>A0A9Q0GGA7</accession>
<dbReference type="AlphaFoldDB" id="A0A9Q0GGA7"/>
<dbReference type="InterPro" id="IPR025558">
    <property type="entry name" value="DUF4283"/>
</dbReference>
<comment type="caution">
    <text evidence="2">The sequence shown here is derived from an EMBL/GenBank/DDBJ whole genome shotgun (WGS) entry which is preliminary data.</text>
</comment>
<dbReference type="OrthoDB" id="1751344at2759"/>
<dbReference type="Proteomes" id="UP001141552">
    <property type="component" value="Unassembled WGS sequence"/>
</dbReference>
<reference evidence="2" key="2">
    <citation type="journal article" date="2023" name="Plants (Basel)">
        <title>Annotation of the Turnera subulata (Passifloraceae) Draft Genome Reveals the S-Locus Evolved after the Divergence of Turneroideae from Passifloroideae in a Stepwise Manner.</title>
        <authorList>
            <person name="Henning P.M."/>
            <person name="Roalson E.H."/>
            <person name="Mir W."/>
            <person name="McCubbin A.G."/>
            <person name="Shore J.S."/>
        </authorList>
    </citation>
    <scope>NUCLEOTIDE SEQUENCE</scope>
    <source>
        <strain evidence="2">F60SS</strain>
    </source>
</reference>
<gene>
    <name evidence="2" type="ORF">Tsubulata_017957</name>
</gene>